<evidence type="ECO:0000259" key="23">
    <source>
        <dbReference type="PROSITE" id="PS51387"/>
    </source>
</evidence>
<evidence type="ECO:0000256" key="6">
    <source>
        <dbReference type="ARBA" id="ARBA00022630"/>
    </source>
</evidence>
<dbReference type="GO" id="GO:0009851">
    <property type="term" value="P:auxin biosynthetic process"/>
    <property type="evidence" value="ECO:0007669"/>
    <property type="project" value="UniProtKB-KW"/>
</dbReference>
<dbReference type="Gene3D" id="1.10.150.120">
    <property type="entry name" value="[2Fe-2S]-binding domain"/>
    <property type="match status" value="1"/>
</dbReference>
<dbReference type="Pfam" id="PF02738">
    <property type="entry name" value="MoCoBD_1"/>
    <property type="match status" value="1"/>
</dbReference>
<feature type="binding site" evidence="21">
    <location>
        <position position="71"/>
    </location>
    <ligand>
        <name>[2Fe-2S] cluster</name>
        <dbReference type="ChEBI" id="CHEBI:190135"/>
        <label>1</label>
    </ligand>
</feature>
<evidence type="ECO:0000259" key="22">
    <source>
        <dbReference type="PROSITE" id="PS51085"/>
    </source>
</evidence>
<dbReference type="Gene3D" id="3.30.465.10">
    <property type="match status" value="1"/>
</dbReference>
<name>A0A6D2I3S0_9BRAS</name>
<dbReference type="InterPro" id="IPR037165">
    <property type="entry name" value="AldOxase/xan_DH_Mopterin-bd_sf"/>
</dbReference>
<comment type="cofactor">
    <cofactor evidence="16">
        <name>[2Fe-2S] cluster</name>
        <dbReference type="ChEBI" id="CHEBI:190135"/>
    </cofactor>
</comment>
<comment type="similarity">
    <text evidence="3">Belongs to the xanthine dehydrogenase family.</text>
</comment>
<feature type="binding site" evidence="21">
    <location>
        <position position="782"/>
    </location>
    <ligand>
        <name>Mo-molybdopterin</name>
        <dbReference type="ChEBI" id="CHEBI:71302"/>
    </ligand>
    <ligandPart>
        <name>Mo</name>
        <dbReference type="ChEBI" id="CHEBI:28685"/>
    </ligandPart>
</feature>
<keyword evidence="6" id="KW-0285">Flavoprotein</keyword>
<comment type="cofactor">
    <cofactor evidence="1 20">
        <name>FAD</name>
        <dbReference type="ChEBI" id="CHEBI:57692"/>
    </cofactor>
</comment>
<feature type="binding site" evidence="20">
    <location>
        <position position="349"/>
    </location>
    <ligand>
        <name>FAD</name>
        <dbReference type="ChEBI" id="CHEBI:57692"/>
    </ligand>
</feature>
<keyword evidence="14" id="KW-0520">NAD</keyword>
<feature type="binding site" evidence="21">
    <location>
        <position position="152"/>
    </location>
    <ligand>
        <name>[2Fe-2S] cluster</name>
        <dbReference type="ChEBI" id="CHEBI:190135"/>
        <label>2</label>
    </ligand>
</feature>
<evidence type="ECO:0000256" key="18">
    <source>
        <dbReference type="ARBA" id="ARBA00077308"/>
    </source>
</evidence>
<dbReference type="Pfam" id="PF01315">
    <property type="entry name" value="Ald_Xan_dh_C"/>
    <property type="match status" value="1"/>
</dbReference>
<keyword evidence="13 21" id="KW-0411">Iron-sulfur</keyword>
<feature type="domain" description="FAD-binding PCMH-type" evidence="23">
    <location>
        <begin position="217"/>
        <end position="400"/>
    </location>
</feature>
<dbReference type="Pfam" id="PF20256">
    <property type="entry name" value="MoCoBD_2"/>
    <property type="match status" value="1"/>
</dbReference>
<feature type="binding site" evidence="21">
    <location>
        <position position="1069"/>
    </location>
    <ligand>
        <name>Mo-molybdopterin</name>
        <dbReference type="ChEBI" id="CHEBI:71302"/>
    </ligand>
    <ligandPart>
        <name>Mo</name>
        <dbReference type="ChEBI" id="CHEBI:28685"/>
    </ligandPart>
</feature>
<feature type="binding site" evidence="21">
    <location>
        <position position="111"/>
    </location>
    <ligand>
        <name>[2Fe-2S] cluster</name>
        <dbReference type="ChEBI" id="CHEBI:190135"/>
        <label>2</label>
    </ligand>
</feature>
<evidence type="ECO:0000256" key="7">
    <source>
        <dbReference type="ARBA" id="ARBA00022714"/>
    </source>
</evidence>
<dbReference type="InterPro" id="IPR002888">
    <property type="entry name" value="2Fe-2S-bd"/>
</dbReference>
<dbReference type="InterPro" id="IPR016169">
    <property type="entry name" value="FAD-bd_PCMH_sub2"/>
</dbReference>
<keyword evidence="10" id="KW-0937">Abscisic acid biosynthesis</keyword>
<evidence type="ECO:0000256" key="20">
    <source>
        <dbReference type="PIRSR" id="PIRSR000127-2"/>
    </source>
</evidence>
<evidence type="ECO:0000256" key="11">
    <source>
        <dbReference type="ARBA" id="ARBA00023002"/>
    </source>
</evidence>
<dbReference type="InterPro" id="IPR036010">
    <property type="entry name" value="2Fe-2S_ferredoxin-like_sf"/>
</dbReference>
<dbReference type="InterPro" id="IPR036856">
    <property type="entry name" value="Ald_Oxase/Xan_DH_a/b_sf"/>
</dbReference>
<keyword evidence="11" id="KW-0560">Oxidoreductase</keyword>
<dbReference type="PROSITE" id="PS51387">
    <property type="entry name" value="FAD_PCMH"/>
    <property type="match status" value="1"/>
</dbReference>
<dbReference type="EC" id="1.2.3.7" evidence="17"/>
<dbReference type="Pfam" id="PF01799">
    <property type="entry name" value="Fer2_2"/>
    <property type="match status" value="1"/>
</dbReference>
<dbReference type="GO" id="GO:0051537">
    <property type="term" value="F:2 iron, 2 sulfur cluster binding"/>
    <property type="evidence" value="ECO:0007669"/>
    <property type="project" value="UniProtKB-KW"/>
</dbReference>
<organism evidence="24 25">
    <name type="scientific">Microthlaspi erraticum</name>
    <dbReference type="NCBI Taxonomy" id="1685480"/>
    <lineage>
        <taxon>Eukaryota</taxon>
        <taxon>Viridiplantae</taxon>
        <taxon>Streptophyta</taxon>
        <taxon>Embryophyta</taxon>
        <taxon>Tracheophyta</taxon>
        <taxon>Spermatophyta</taxon>
        <taxon>Magnoliopsida</taxon>
        <taxon>eudicotyledons</taxon>
        <taxon>Gunneridae</taxon>
        <taxon>Pentapetalae</taxon>
        <taxon>rosids</taxon>
        <taxon>malvids</taxon>
        <taxon>Brassicales</taxon>
        <taxon>Brassicaceae</taxon>
        <taxon>Coluteocarpeae</taxon>
        <taxon>Microthlaspi</taxon>
    </lineage>
</organism>
<feature type="binding site" evidence="21">
    <location>
        <position position="895"/>
    </location>
    <ligand>
        <name>Mo-molybdopterin</name>
        <dbReference type="ChEBI" id="CHEBI:71302"/>
    </ligand>
    <ligandPart>
        <name>Mo</name>
        <dbReference type="ChEBI" id="CHEBI:28685"/>
    </ligandPart>
</feature>
<keyword evidence="5 21" id="KW-0500">Molybdenum</keyword>
<evidence type="ECO:0000256" key="17">
    <source>
        <dbReference type="ARBA" id="ARBA00067017"/>
    </source>
</evidence>
<dbReference type="Gene3D" id="3.10.20.30">
    <property type="match status" value="1"/>
</dbReference>
<protein>
    <recommendedName>
        <fullName evidence="17">indole-3-acetaldehyde oxidase</fullName>
        <ecNumber evidence="17">1.2.3.7</ecNumber>
    </recommendedName>
    <alternativeName>
        <fullName evidence="18">Indole-3-acetaldehyde oxidase</fullName>
    </alternativeName>
</protein>
<comment type="subcellular location">
    <subcellularLocation>
        <location evidence="2">Cytoplasm</location>
    </subcellularLocation>
</comment>
<dbReference type="InterPro" id="IPR016208">
    <property type="entry name" value="Ald_Oxase/xanthine_DH-like"/>
</dbReference>
<dbReference type="SUPFAM" id="SSF56003">
    <property type="entry name" value="Molybdenum cofactor-binding domain"/>
    <property type="match status" value="1"/>
</dbReference>
<dbReference type="FunFam" id="1.10.150.120:FF:000006">
    <property type="entry name" value="Aldehyde oxidase"/>
    <property type="match status" value="1"/>
</dbReference>
<dbReference type="PROSITE" id="PS51085">
    <property type="entry name" value="2FE2S_FER_2"/>
    <property type="match status" value="1"/>
</dbReference>
<evidence type="ECO:0000256" key="10">
    <source>
        <dbReference type="ARBA" id="ARBA00022865"/>
    </source>
</evidence>
<comment type="cofactor">
    <cofactor evidence="21">
        <name>[2Fe-2S] cluster</name>
        <dbReference type="ChEBI" id="CHEBI:190135"/>
    </cofactor>
    <text evidence="21">Binds 2 [2Fe-2S] clusters.</text>
</comment>
<dbReference type="FunFam" id="3.30.365.10:FF:000029">
    <property type="entry name" value="Aldehyde oxidase"/>
    <property type="match status" value="1"/>
</dbReference>
<dbReference type="InterPro" id="IPR016166">
    <property type="entry name" value="FAD-bd_PCMH"/>
</dbReference>
<dbReference type="InterPro" id="IPR006058">
    <property type="entry name" value="2Fe2S_fd_BS"/>
</dbReference>
<dbReference type="InterPro" id="IPR002346">
    <property type="entry name" value="Mopterin_DH_FAD-bd"/>
</dbReference>
<dbReference type="InterPro" id="IPR008274">
    <property type="entry name" value="AldOxase/xan_DH_MoCoBD1"/>
</dbReference>
<dbReference type="InterPro" id="IPR012675">
    <property type="entry name" value="Beta-grasp_dom_sf"/>
</dbReference>
<keyword evidence="4" id="KW-0963">Cytoplasm</keyword>
<dbReference type="Pfam" id="PF03450">
    <property type="entry name" value="CO_deh_flav_C"/>
    <property type="match status" value="1"/>
</dbReference>
<evidence type="ECO:0000256" key="9">
    <source>
        <dbReference type="ARBA" id="ARBA00022827"/>
    </source>
</evidence>
<dbReference type="SUPFAM" id="SSF47741">
    <property type="entry name" value="CO dehydrogenase ISP C-domain like"/>
    <property type="match status" value="1"/>
</dbReference>
<feature type="binding site" evidence="21">
    <location>
        <position position="114"/>
    </location>
    <ligand>
        <name>[2Fe-2S] cluster</name>
        <dbReference type="ChEBI" id="CHEBI:190135"/>
        <label>2</label>
    </ligand>
</feature>
<feature type="binding site" evidence="21">
    <location>
        <position position="150"/>
    </location>
    <ligand>
        <name>[2Fe-2S] cluster</name>
        <dbReference type="ChEBI" id="CHEBI:190135"/>
        <label>2</label>
    </ligand>
</feature>
<dbReference type="Pfam" id="PF00941">
    <property type="entry name" value="FAD_binding_5"/>
    <property type="match status" value="1"/>
</dbReference>
<evidence type="ECO:0000256" key="1">
    <source>
        <dbReference type="ARBA" id="ARBA00001974"/>
    </source>
</evidence>
<dbReference type="InterPro" id="IPR001041">
    <property type="entry name" value="2Fe-2S_ferredoxin-type"/>
</dbReference>
<evidence type="ECO:0000256" key="2">
    <source>
        <dbReference type="ARBA" id="ARBA00004496"/>
    </source>
</evidence>
<dbReference type="FunFam" id="3.90.1170.50:FF:000003">
    <property type="entry name" value="Aldehyde oxidase"/>
    <property type="match status" value="1"/>
</dbReference>
<dbReference type="InterPro" id="IPR046867">
    <property type="entry name" value="AldOxase/xan_DH_MoCoBD2"/>
</dbReference>
<reference evidence="24" key="1">
    <citation type="submission" date="2020-01" db="EMBL/GenBank/DDBJ databases">
        <authorList>
            <person name="Mishra B."/>
        </authorList>
    </citation>
    <scope>NUCLEOTIDE SEQUENCE [LARGE SCALE GENOMIC DNA]</scope>
</reference>
<dbReference type="EMBL" id="CACVBM020000721">
    <property type="protein sequence ID" value="CAA7022679.1"/>
    <property type="molecule type" value="Genomic_DNA"/>
</dbReference>
<dbReference type="PROSITE" id="PS00197">
    <property type="entry name" value="2FE2S_FER_1"/>
    <property type="match status" value="1"/>
</dbReference>
<evidence type="ECO:0000256" key="12">
    <source>
        <dbReference type="ARBA" id="ARBA00023004"/>
    </source>
</evidence>
<dbReference type="SMART" id="SM01008">
    <property type="entry name" value="Ald_Xan_dh_C"/>
    <property type="match status" value="1"/>
</dbReference>
<feature type="binding site" evidence="21">
    <location>
        <position position="45"/>
    </location>
    <ligand>
        <name>[2Fe-2S] cluster</name>
        <dbReference type="ChEBI" id="CHEBI:190135"/>
        <label>1</label>
    </ligand>
</feature>
<dbReference type="FunFam" id="3.10.20.30:FF:000012">
    <property type="entry name" value="Xanthine dehydrogenase/oxidase"/>
    <property type="match status" value="1"/>
</dbReference>
<accession>A0A6D2I3S0</accession>
<comment type="caution">
    <text evidence="24">The sequence shown here is derived from an EMBL/GenBank/DDBJ whole genome shotgun (WGS) entry which is preliminary data.</text>
</comment>
<dbReference type="PANTHER" id="PTHR11908:SF132">
    <property type="entry name" value="ALDEHYDE OXIDASE 1-RELATED"/>
    <property type="match status" value="1"/>
</dbReference>
<feature type="binding site" evidence="21">
    <location>
        <position position="48"/>
    </location>
    <ligand>
        <name>[2Fe-2S] cluster</name>
        <dbReference type="ChEBI" id="CHEBI:190135"/>
        <label>1</label>
    </ligand>
</feature>
<evidence type="ECO:0000313" key="25">
    <source>
        <dbReference type="Proteomes" id="UP000467841"/>
    </source>
</evidence>
<dbReference type="Pfam" id="PF00111">
    <property type="entry name" value="Fer2"/>
    <property type="match status" value="1"/>
</dbReference>
<evidence type="ECO:0000256" key="21">
    <source>
        <dbReference type="PIRSR" id="PIRSR000127-3"/>
    </source>
</evidence>
<dbReference type="GO" id="GO:0050302">
    <property type="term" value="F:indole-3-acetaldehyde oxidase activity"/>
    <property type="evidence" value="ECO:0007669"/>
    <property type="project" value="UniProtKB-EC"/>
</dbReference>
<proteinExistence type="inferred from homology"/>
<feature type="binding site" evidence="20">
    <location>
        <position position="390"/>
    </location>
    <ligand>
        <name>FAD</name>
        <dbReference type="ChEBI" id="CHEBI:57692"/>
    </ligand>
</feature>
<dbReference type="InterPro" id="IPR036683">
    <property type="entry name" value="CO_DH_flav_C_dom_sf"/>
</dbReference>
<feature type="binding site" evidence="20">
    <location>
        <position position="408"/>
    </location>
    <ligand>
        <name>FAD</name>
        <dbReference type="ChEBI" id="CHEBI:57692"/>
    </ligand>
</feature>
<dbReference type="SUPFAM" id="SSF55447">
    <property type="entry name" value="CO dehydrogenase flavoprotein C-terminal domain-like"/>
    <property type="match status" value="1"/>
</dbReference>
<dbReference type="InterPro" id="IPR005107">
    <property type="entry name" value="CO_DH_flav_C"/>
</dbReference>
<evidence type="ECO:0000313" key="24">
    <source>
        <dbReference type="EMBL" id="CAA7022679.1"/>
    </source>
</evidence>
<gene>
    <name evidence="24" type="ORF">MERR_LOCUS9914</name>
</gene>
<evidence type="ECO:0000256" key="4">
    <source>
        <dbReference type="ARBA" id="ARBA00022490"/>
    </source>
</evidence>
<feature type="binding site" evidence="20">
    <location>
        <position position="863"/>
    </location>
    <ligand>
        <name>substrate</name>
    </ligand>
</feature>
<evidence type="ECO:0000256" key="5">
    <source>
        <dbReference type="ARBA" id="ARBA00022505"/>
    </source>
</evidence>
<feature type="binding site" evidence="21">
    <location>
        <position position="751"/>
    </location>
    <ligand>
        <name>Mo-molybdopterin</name>
        <dbReference type="ChEBI" id="CHEBI:71302"/>
    </ligand>
    <ligandPart>
        <name>Mo</name>
        <dbReference type="ChEBI" id="CHEBI:28685"/>
    </ligandPart>
</feature>
<dbReference type="GO" id="GO:0005737">
    <property type="term" value="C:cytoplasm"/>
    <property type="evidence" value="ECO:0007669"/>
    <property type="project" value="UniProtKB-SubCell"/>
</dbReference>
<feature type="binding site" evidence="20">
    <location>
        <begin position="333"/>
        <end position="337"/>
    </location>
    <ligand>
        <name>FAD</name>
        <dbReference type="ChEBI" id="CHEBI:57692"/>
    </ligand>
</feature>
<dbReference type="SMART" id="SM01092">
    <property type="entry name" value="CO_deh_flav_C"/>
    <property type="match status" value="1"/>
</dbReference>
<dbReference type="PANTHER" id="PTHR11908">
    <property type="entry name" value="XANTHINE DEHYDROGENASE"/>
    <property type="match status" value="1"/>
</dbReference>
<evidence type="ECO:0000256" key="19">
    <source>
        <dbReference type="PIRSR" id="PIRSR000127-1"/>
    </source>
</evidence>
<dbReference type="GO" id="GO:0071949">
    <property type="term" value="F:FAD binding"/>
    <property type="evidence" value="ECO:0007669"/>
    <property type="project" value="InterPro"/>
</dbReference>
<sequence>MELEFAVNGERFNINSVDPSTTLLEFLRSNTPFKSVKLACGEGGCGACLVMISKYDQELDQVKEETCINSCLTLLCSINGCSITTSEGLGNAKKGFHPIHERFAGFHASQCGFCTPGMCISLYSALSKAHDKSSSLTVTEAERSVAGNLCRCTGYRPIVDACKSFACDVDIEDLGINSFWKKGDTKEVMLKSLPPYNHLVTTFPEFLKKKKVGNNSLDLSRYRWTTPFSVSELHSTLRAGKSKDSLKLVVGNTGAGYYKDEERFERYVDISHIPEMSMIKRDGKRIEIGAAVTISKAIDALNEEEGSKSCFIFKKMASHMERIGNHFVRNSGSIGGNLVMAQGRKFPSDIATLLLAADASVYVLNGRETVKVKIQDFLESPSVLDSKRVLVKVEIPLPTCDSLFESYRAAPRSIGNALPYANAAFSARVSHQEPFMMDECLLAFGSYGGDRSIRAKEVERFLNGKLLSHSVLYEAVSLLRGIIVPGRDTLHAEYRKSLAVGFLFDFFYPLIERSHRICNGHVDCPVKSLPFLSSSQQVLESNEFQPVGEAVVKVGAALQASGEAVFVDDIPTLPDCLHGAFIYSTEPLAKIKSVTFSGNVTPAGVFAVLTFKDIPKTGQNIGSKTIFGPGPLFADEITQYAGQRIALVVADTQKHADRAAKLAVVEYDTKNVEEPILTVEDAVKRSSFFEVHPMFYPEPVGDVLKGMKEAEKKILLAEFRLGSQYFFYMEPQTALALPDEDNCVKVFSSSQAPEYVHSVIATCLGIQENSVRVITRRVGGGFGGKAVKSMPVATACALAAHKLQRPVKMYMNRKTDMIMAGGRHPMKMTYNVGFRSDGKLTALELTMLIDAGNEADVSPIMPRNIMGPLRKYDWGALSFDVKVCKTNLPSRTAMRAPGEVQGSYIAESIIENVASSLGMDVDAVRKTNLHSYESLKKFYKHIAGELDEYTLPLLWDKVEISSEFKKRAEMVKEFNQCNVWRKRGISRVPIIHQVMQRATPGRVSILSDGSVVVEVGGIEIGQGLWTKVQQMVAYGLGMTKCQGSEKLLERIRVVQSDTLGLIQGGFTAGSTTSENSCEAVRLCCVILVERLKPLMEQMMVEKLGSLTWNMLIQQAYAQSVNLSASTLYKPEFSSMEYLNYGVGVSEVEVDIVTGRAEILRSDIIYDCGKSLNPAVDLGQIEGAFVQGIGFFMMEEYTTDEKGLVMQQGTWDYKIPTVDTIPKQFYVELLNSGHHKNRVLSSKASGEPPLLLAASVHCATRSAIKEARKQSLSWKCNDENSDGSGMDFELPVPATMPVVKGLCGLYSVEKYLEGKICEK</sequence>
<feature type="binding site" evidence="21">
    <location>
        <position position="40"/>
    </location>
    <ligand>
        <name>[2Fe-2S] cluster</name>
        <dbReference type="ChEBI" id="CHEBI:190135"/>
        <label>1</label>
    </ligand>
</feature>
<evidence type="ECO:0000256" key="3">
    <source>
        <dbReference type="ARBA" id="ARBA00006849"/>
    </source>
</evidence>
<keyword evidence="12 21" id="KW-0408">Iron</keyword>
<evidence type="ECO:0000256" key="13">
    <source>
        <dbReference type="ARBA" id="ARBA00023014"/>
    </source>
</evidence>
<dbReference type="InterPro" id="IPR000674">
    <property type="entry name" value="Ald_Oxase/Xan_DH_a/b"/>
</dbReference>
<dbReference type="InterPro" id="IPR036884">
    <property type="entry name" value="2Fe-2S-bd_dom_sf"/>
</dbReference>
<dbReference type="CDD" id="cd00207">
    <property type="entry name" value="fer2"/>
    <property type="match status" value="1"/>
</dbReference>
<dbReference type="SUPFAM" id="SSF56176">
    <property type="entry name" value="FAD-binding/transporter-associated domain-like"/>
    <property type="match status" value="1"/>
</dbReference>
<dbReference type="InterPro" id="IPR036318">
    <property type="entry name" value="FAD-bd_PCMH-like_sf"/>
</dbReference>
<evidence type="ECO:0000256" key="14">
    <source>
        <dbReference type="ARBA" id="ARBA00023027"/>
    </source>
</evidence>
<keyword evidence="9 20" id="KW-0274">FAD</keyword>
<evidence type="ECO:0000256" key="8">
    <source>
        <dbReference type="ARBA" id="ARBA00022723"/>
    </source>
</evidence>
<dbReference type="SUPFAM" id="SSF54292">
    <property type="entry name" value="2Fe-2S ferredoxin-like"/>
    <property type="match status" value="1"/>
</dbReference>
<feature type="domain" description="2Fe-2S ferredoxin-type" evidence="22">
    <location>
        <begin position="1"/>
        <end position="89"/>
    </location>
</feature>
<evidence type="ECO:0000256" key="16">
    <source>
        <dbReference type="ARBA" id="ARBA00034078"/>
    </source>
</evidence>
<dbReference type="FunFam" id="3.30.365.10:FF:000001">
    <property type="entry name" value="Xanthine dehydrogenase oxidase"/>
    <property type="match status" value="1"/>
</dbReference>
<dbReference type="GO" id="GO:0009688">
    <property type="term" value="P:abscisic acid biosynthetic process"/>
    <property type="evidence" value="ECO:0007669"/>
    <property type="project" value="UniProtKB-KW"/>
</dbReference>
<keyword evidence="15" id="KW-0073">Auxin biosynthesis</keyword>
<dbReference type="Gene3D" id="3.30.390.50">
    <property type="entry name" value="CO dehydrogenase flavoprotein, C-terminal domain"/>
    <property type="match status" value="1"/>
</dbReference>
<dbReference type="OrthoDB" id="8300278at2759"/>
<dbReference type="Gene3D" id="3.30.365.10">
    <property type="entry name" value="Aldehyde oxidase/xanthine dehydrogenase, molybdopterin binding domain"/>
    <property type="match status" value="4"/>
</dbReference>
<dbReference type="Gene3D" id="3.90.1170.50">
    <property type="entry name" value="Aldehyde oxidase/xanthine dehydrogenase, a/b hammerhead"/>
    <property type="match status" value="1"/>
</dbReference>
<dbReference type="Proteomes" id="UP000467841">
    <property type="component" value="Unassembled WGS sequence"/>
</dbReference>
<keyword evidence="7 21" id="KW-0001">2Fe-2S</keyword>
<dbReference type="GO" id="GO:0005506">
    <property type="term" value="F:iron ion binding"/>
    <property type="evidence" value="ECO:0007669"/>
    <property type="project" value="InterPro"/>
</dbReference>
<keyword evidence="25" id="KW-1185">Reference proteome</keyword>
<dbReference type="PIRSF" id="PIRSF000127">
    <property type="entry name" value="Xanthine_DH"/>
    <property type="match status" value="1"/>
</dbReference>
<comment type="cofactor">
    <cofactor evidence="21">
        <name>Mo-molybdopterin</name>
        <dbReference type="ChEBI" id="CHEBI:71302"/>
    </cofactor>
    <text evidence="21">Binds 1 Mo-molybdopterin (Mo-MPT) cofactor per subunit.</text>
</comment>
<feature type="active site" description="Proton acceptor" evidence="19">
    <location>
        <position position="1246"/>
    </location>
</feature>
<evidence type="ECO:0000256" key="15">
    <source>
        <dbReference type="ARBA" id="ARBA00023070"/>
    </source>
</evidence>
<keyword evidence="8 21" id="KW-0479">Metal-binding</keyword>
<dbReference type="SUPFAM" id="SSF54665">
    <property type="entry name" value="CO dehydrogenase molybdoprotein N-domain-like"/>
    <property type="match status" value="1"/>
</dbReference>